<dbReference type="AlphaFoldDB" id="A0A4R8QD38"/>
<dbReference type="FunFam" id="1.20.1740.10:FF:000001">
    <property type="entry name" value="Amino acid permease"/>
    <property type="match status" value="1"/>
</dbReference>
<evidence type="ECO:0000313" key="10">
    <source>
        <dbReference type="EMBL" id="TDZ36657.1"/>
    </source>
</evidence>
<proteinExistence type="predicted"/>
<comment type="caution">
    <text evidence="10">The sequence shown here is derived from an EMBL/GenBank/DDBJ whole genome shotgun (WGS) entry which is preliminary data.</text>
</comment>
<evidence type="ECO:0000256" key="6">
    <source>
        <dbReference type="ARBA" id="ARBA00023136"/>
    </source>
</evidence>
<feature type="transmembrane region" description="Helical" evidence="8">
    <location>
        <begin position="124"/>
        <end position="149"/>
    </location>
</feature>
<feature type="transmembrane region" description="Helical" evidence="8">
    <location>
        <begin position="453"/>
        <end position="474"/>
    </location>
</feature>
<feature type="transmembrane region" description="Helical" evidence="8">
    <location>
        <begin position="486"/>
        <end position="503"/>
    </location>
</feature>
<evidence type="ECO:0000259" key="9">
    <source>
        <dbReference type="Pfam" id="PF00324"/>
    </source>
</evidence>
<feature type="transmembrane region" description="Helical" evidence="8">
    <location>
        <begin position="194"/>
        <end position="212"/>
    </location>
</feature>
<protein>
    <submittedName>
        <fullName evidence="10">Proline-specific permease</fullName>
    </submittedName>
</protein>
<evidence type="ECO:0000256" key="3">
    <source>
        <dbReference type="ARBA" id="ARBA00022692"/>
    </source>
</evidence>
<dbReference type="InterPro" id="IPR004840">
    <property type="entry name" value="Amino_acid_permease_CS"/>
</dbReference>
<evidence type="ECO:0000256" key="5">
    <source>
        <dbReference type="ARBA" id="ARBA00022989"/>
    </source>
</evidence>
<feature type="transmembrane region" description="Helical" evidence="8">
    <location>
        <begin position="419"/>
        <end position="441"/>
    </location>
</feature>
<feature type="transmembrane region" description="Helical" evidence="8">
    <location>
        <begin position="284"/>
        <end position="302"/>
    </location>
</feature>
<feature type="transmembrane region" description="Helical" evidence="8">
    <location>
        <begin position="380"/>
        <end position="399"/>
    </location>
</feature>
<dbReference type="PANTHER" id="PTHR43341">
    <property type="entry name" value="AMINO ACID PERMEASE"/>
    <property type="match status" value="1"/>
</dbReference>
<dbReference type="PIRSF" id="PIRSF006060">
    <property type="entry name" value="AA_transporter"/>
    <property type="match status" value="1"/>
</dbReference>
<dbReference type="Gene3D" id="1.20.1740.10">
    <property type="entry name" value="Amino acid/polyamine transporter I"/>
    <property type="match status" value="1"/>
</dbReference>
<dbReference type="Proteomes" id="UP000295083">
    <property type="component" value="Unassembled WGS sequence"/>
</dbReference>
<gene>
    <name evidence="10" type="primary">prnB-1</name>
    <name evidence="10" type="ORF">C8035_v005124</name>
</gene>
<evidence type="ECO:0000256" key="2">
    <source>
        <dbReference type="ARBA" id="ARBA00022448"/>
    </source>
</evidence>
<dbReference type="GO" id="GO:0016020">
    <property type="term" value="C:membrane"/>
    <property type="evidence" value="ECO:0007669"/>
    <property type="project" value="UniProtKB-SubCell"/>
</dbReference>
<keyword evidence="2" id="KW-0813">Transport</keyword>
<evidence type="ECO:0000256" key="1">
    <source>
        <dbReference type="ARBA" id="ARBA00004141"/>
    </source>
</evidence>
<feature type="region of interest" description="Disordered" evidence="7">
    <location>
        <begin position="1"/>
        <end position="31"/>
    </location>
</feature>
<dbReference type="InterPro" id="IPR050524">
    <property type="entry name" value="APC_YAT"/>
</dbReference>
<feature type="transmembrane region" description="Helical" evidence="8">
    <location>
        <begin position="242"/>
        <end position="264"/>
    </location>
</feature>
<organism evidence="10 11">
    <name type="scientific">Colletotrichum spinosum</name>
    <dbReference type="NCBI Taxonomy" id="1347390"/>
    <lineage>
        <taxon>Eukaryota</taxon>
        <taxon>Fungi</taxon>
        <taxon>Dikarya</taxon>
        <taxon>Ascomycota</taxon>
        <taxon>Pezizomycotina</taxon>
        <taxon>Sordariomycetes</taxon>
        <taxon>Hypocreomycetidae</taxon>
        <taxon>Glomerellales</taxon>
        <taxon>Glomerellaceae</taxon>
        <taxon>Colletotrichum</taxon>
        <taxon>Colletotrichum orbiculare species complex</taxon>
    </lineage>
</organism>
<feature type="domain" description="Amino acid permease/ SLC12A" evidence="9">
    <location>
        <begin position="48"/>
        <end position="502"/>
    </location>
</feature>
<dbReference type="PANTHER" id="PTHR43341:SF38">
    <property type="entry name" value="PROLINE TRANSPORTER (EUROFUNG)"/>
    <property type="match status" value="1"/>
</dbReference>
<keyword evidence="6 8" id="KW-0472">Membrane</keyword>
<dbReference type="InterPro" id="IPR004841">
    <property type="entry name" value="AA-permease/SLC12A_dom"/>
</dbReference>
<sequence>MSINTPKLQGLSPTLKASSSVRQSSVERGQVQTIQPNEQTHRGFKPRHAQMISLGGAIGTSLFLGTAQVLRVGGPGFLLLAYGLLSIMVYGIVTAIAEVGTYLPVPGGTMSYYGNKYVSRSLGFAMGYLYWYSLGILVPYELVAVNLLFNYWPWGPSINPAVWITVLLVVIVALNCLPARAFGEAEFWSAGMKILLILGLIFLSVVLFFGGGPNKDMLGFRYWRDPGATKTYLVHDASAGRFVSFLQAMVLSSFAFVLAPEYLIVTAGEMQSPRRTLPRAAQRYVWRLIVLFIPIVIGIGVVCPHDDPSLSSSGTARSPFIIAIRHAGIPVLDSIVNAMILLSAATAGNAFLYQSSRNLYSLAVCGDAPAIFKRCSKHGLPYMAVGASSLFGLLAYLSLSNTSLTVFNWLINITNTSGYISWICCGVVYFKFKAAAACHGVESPFKPRVQPWGMYFGVCGSVFLLLLNGFTVFFPGQWSLSDFLTAYVGIPAFLAIYFGHKVLHWKDDWTRRPEDVDMFAGLEEVLAAEKPPPARNWLAKRLMALIE</sequence>
<keyword evidence="5 8" id="KW-1133">Transmembrane helix</keyword>
<dbReference type="PROSITE" id="PS00218">
    <property type="entry name" value="AMINO_ACID_PERMEASE_1"/>
    <property type="match status" value="1"/>
</dbReference>
<dbReference type="GO" id="GO:0015171">
    <property type="term" value="F:amino acid transmembrane transporter activity"/>
    <property type="evidence" value="ECO:0007669"/>
    <property type="project" value="TreeGrafter"/>
</dbReference>
<evidence type="ECO:0000313" key="11">
    <source>
        <dbReference type="Proteomes" id="UP000295083"/>
    </source>
</evidence>
<keyword evidence="4" id="KW-0029">Amino-acid transport</keyword>
<keyword evidence="3 8" id="KW-0812">Transmembrane</keyword>
<feature type="transmembrane region" description="Helical" evidence="8">
    <location>
        <begin position="161"/>
        <end position="182"/>
    </location>
</feature>
<accession>A0A4R8QD38</accession>
<reference evidence="10 11" key="1">
    <citation type="submission" date="2018-11" db="EMBL/GenBank/DDBJ databases">
        <title>Genome sequence and assembly of Colletotrichum spinosum.</title>
        <authorList>
            <person name="Gan P."/>
            <person name="Shirasu K."/>
        </authorList>
    </citation>
    <scope>NUCLEOTIDE SEQUENCE [LARGE SCALE GENOMIC DNA]</scope>
    <source>
        <strain evidence="10 11">CBS 515.97</strain>
    </source>
</reference>
<feature type="transmembrane region" description="Helical" evidence="8">
    <location>
        <begin position="76"/>
        <end position="103"/>
    </location>
</feature>
<comment type="subcellular location">
    <subcellularLocation>
        <location evidence="1">Membrane</location>
        <topology evidence="1">Multi-pass membrane protein</topology>
    </subcellularLocation>
</comment>
<dbReference type="EMBL" id="QAPG01000030">
    <property type="protein sequence ID" value="TDZ36657.1"/>
    <property type="molecule type" value="Genomic_DNA"/>
</dbReference>
<evidence type="ECO:0000256" key="4">
    <source>
        <dbReference type="ARBA" id="ARBA00022970"/>
    </source>
</evidence>
<keyword evidence="11" id="KW-1185">Reference proteome</keyword>
<dbReference type="Pfam" id="PF00324">
    <property type="entry name" value="AA_permease"/>
    <property type="match status" value="1"/>
</dbReference>
<feature type="transmembrane region" description="Helical" evidence="8">
    <location>
        <begin position="51"/>
        <end position="70"/>
    </location>
</feature>
<name>A0A4R8QD38_9PEZI</name>
<evidence type="ECO:0000256" key="7">
    <source>
        <dbReference type="SAM" id="MobiDB-lite"/>
    </source>
</evidence>
<evidence type="ECO:0000256" key="8">
    <source>
        <dbReference type="SAM" id="Phobius"/>
    </source>
</evidence>